<gene>
    <name evidence="5" type="ORF">LWI28_025027</name>
</gene>
<keyword evidence="1" id="KW-0862">Zinc</keyword>
<feature type="compositionally biased region" description="Basic and acidic residues" evidence="2">
    <location>
        <begin position="269"/>
        <end position="284"/>
    </location>
</feature>
<comment type="caution">
    <text evidence="5">The sequence shown here is derived from an EMBL/GenBank/DDBJ whole genome shotgun (WGS) entry which is preliminary data.</text>
</comment>
<keyword evidence="1" id="KW-0863">Zinc-finger</keyword>
<dbReference type="Gene3D" id="3.30.40.10">
    <property type="entry name" value="Zinc/RING finger domain, C3HC4 (zinc finger)"/>
    <property type="match status" value="1"/>
</dbReference>
<evidence type="ECO:0000256" key="1">
    <source>
        <dbReference type="PROSITE-ProRule" id="PRU00175"/>
    </source>
</evidence>
<dbReference type="EMBL" id="JAJSOW010000104">
    <property type="protein sequence ID" value="KAI9170249.1"/>
    <property type="molecule type" value="Genomic_DNA"/>
</dbReference>
<feature type="region of interest" description="Disordered" evidence="2">
    <location>
        <begin position="248"/>
        <end position="311"/>
    </location>
</feature>
<dbReference type="PROSITE" id="PS50089">
    <property type="entry name" value="ZF_RING_2"/>
    <property type="match status" value="1"/>
</dbReference>
<evidence type="ECO:0008006" key="7">
    <source>
        <dbReference type="Google" id="ProtNLM"/>
    </source>
</evidence>
<evidence type="ECO:0000313" key="5">
    <source>
        <dbReference type="EMBL" id="KAI9170249.1"/>
    </source>
</evidence>
<proteinExistence type="predicted"/>
<accession>A0AAD5NNA8</accession>
<evidence type="ECO:0000256" key="2">
    <source>
        <dbReference type="SAM" id="MobiDB-lite"/>
    </source>
</evidence>
<organism evidence="5 6">
    <name type="scientific">Acer negundo</name>
    <name type="common">Box elder</name>
    <dbReference type="NCBI Taxonomy" id="4023"/>
    <lineage>
        <taxon>Eukaryota</taxon>
        <taxon>Viridiplantae</taxon>
        <taxon>Streptophyta</taxon>
        <taxon>Embryophyta</taxon>
        <taxon>Tracheophyta</taxon>
        <taxon>Spermatophyta</taxon>
        <taxon>Magnoliopsida</taxon>
        <taxon>eudicotyledons</taxon>
        <taxon>Gunneridae</taxon>
        <taxon>Pentapetalae</taxon>
        <taxon>rosids</taxon>
        <taxon>malvids</taxon>
        <taxon>Sapindales</taxon>
        <taxon>Sapindaceae</taxon>
        <taxon>Hippocastanoideae</taxon>
        <taxon>Acereae</taxon>
        <taxon>Acer</taxon>
    </lineage>
</organism>
<feature type="domain" description="GIY-YIG" evidence="4">
    <location>
        <begin position="312"/>
        <end position="410"/>
    </location>
</feature>
<evidence type="ECO:0000313" key="6">
    <source>
        <dbReference type="Proteomes" id="UP001064489"/>
    </source>
</evidence>
<dbReference type="PANTHER" id="PTHR20208">
    <property type="entry name" value="STRUCTURE-SPECIFIC ENDONUCLEASE SUBUNIT SLX1"/>
    <property type="match status" value="1"/>
</dbReference>
<dbReference type="InterPro" id="IPR000305">
    <property type="entry name" value="GIY-YIG_endonuc"/>
</dbReference>
<dbReference type="PANTHER" id="PTHR20208:SF13">
    <property type="entry name" value="STRUCTURE-SPECIFIC ENDONUCLEASE SUBUNIT SLX1"/>
    <property type="match status" value="1"/>
</dbReference>
<dbReference type="PROSITE" id="PS50164">
    <property type="entry name" value="GIY_YIG"/>
    <property type="match status" value="1"/>
</dbReference>
<evidence type="ECO:0000259" key="3">
    <source>
        <dbReference type="PROSITE" id="PS50089"/>
    </source>
</evidence>
<feature type="compositionally biased region" description="Low complexity" evidence="2">
    <location>
        <begin position="285"/>
        <end position="308"/>
    </location>
</feature>
<sequence>MEKEEPQQLSKCFFDMWRQRQTDFLPMIDQPCRFDVQLRVNFVFEYLPHHINMNVHSEKKRVLLERRDLVDDLKVHETMSTILKYTAPVTDSELERIVKIVSSKAKTMDADSCNAGRDVISIIMSLRVVYLKDYTEDVELAWAARLGLEAPESMKRIIPALDSAVSGLDKVVYDKGSCSEEQCAICLVRFGVGKEIHRTPCVHDFHRTCIAKWLKRSHLCPLCRFPLPVCGNTEALCPFKEERPLPSNRRVYRTKPRMSTRPAPLARRQVFDRRTDPNPPKDSKPSSSTSNLSTKSQSKSLQSSPNSKPKSRSWSVYLILSTNTPIKTYVGVSTDFSRRLKHHNGELKGGAKASRIGRPWVSACIIRGFHDQSEELDVSGNFCVVLVYKMASSHQFLCYIFQWSRKLATILPSTDNVRFQDLLILAAS</sequence>
<keyword evidence="6" id="KW-1185">Reference proteome</keyword>
<protein>
    <recommendedName>
        <fullName evidence="7">Structure-specific endonuclease subunit SLX1 homolog</fullName>
    </recommendedName>
</protein>
<dbReference type="GO" id="GO:0008270">
    <property type="term" value="F:zinc ion binding"/>
    <property type="evidence" value="ECO:0007669"/>
    <property type="project" value="UniProtKB-KW"/>
</dbReference>
<dbReference type="Pfam" id="PF01541">
    <property type="entry name" value="GIY-YIG"/>
    <property type="match status" value="1"/>
</dbReference>
<dbReference type="InterPro" id="IPR001841">
    <property type="entry name" value="Znf_RING"/>
</dbReference>
<dbReference type="SMART" id="SM00184">
    <property type="entry name" value="RING"/>
    <property type="match status" value="1"/>
</dbReference>
<reference evidence="5" key="1">
    <citation type="journal article" date="2022" name="Plant J.">
        <title>Strategies of tolerance reflected in two North American maple genomes.</title>
        <authorList>
            <person name="McEvoy S.L."/>
            <person name="Sezen U.U."/>
            <person name="Trouern-Trend A."/>
            <person name="McMahon S.M."/>
            <person name="Schaberg P.G."/>
            <person name="Yang J."/>
            <person name="Wegrzyn J.L."/>
            <person name="Swenson N.G."/>
        </authorList>
    </citation>
    <scope>NUCLEOTIDE SEQUENCE</scope>
    <source>
        <strain evidence="5">91603</strain>
    </source>
</reference>
<dbReference type="Proteomes" id="UP001064489">
    <property type="component" value="Chromosome 7"/>
</dbReference>
<dbReference type="InterPro" id="IPR050381">
    <property type="entry name" value="SLX1_endonuclease"/>
</dbReference>
<dbReference type="InterPro" id="IPR035901">
    <property type="entry name" value="GIY-YIG_endonuc_sf"/>
</dbReference>
<feature type="domain" description="RING-type" evidence="3">
    <location>
        <begin position="183"/>
        <end position="224"/>
    </location>
</feature>
<dbReference type="Gene3D" id="3.40.1440.10">
    <property type="entry name" value="GIY-YIG endonuclease"/>
    <property type="match status" value="1"/>
</dbReference>
<dbReference type="Pfam" id="PF13639">
    <property type="entry name" value="zf-RING_2"/>
    <property type="match status" value="1"/>
</dbReference>
<dbReference type="AlphaFoldDB" id="A0AAD5NNA8"/>
<reference evidence="5" key="2">
    <citation type="submission" date="2023-02" db="EMBL/GenBank/DDBJ databases">
        <authorList>
            <person name="Swenson N.G."/>
            <person name="Wegrzyn J.L."/>
            <person name="Mcevoy S.L."/>
        </authorList>
    </citation>
    <scope>NUCLEOTIDE SEQUENCE</scope>
    <source>
        <strain evidence="5">91603</strain>
        <tissue evidence="5">Leaf</tissue>
    </source>
</reference>
<keyword evidence="1" id="KW-0479">Metal-binding</keyword>
<dbReference type="InterPro" id="IPR013083">
    <property type="entry name" value="Znf_RING/FYVE/PHD"/>
</dbReference>
<name>A0AAD5NNA8_ACENE</name>
<dbReference type="SUPFAM" id="SSF57850">
    <property type="entry name" value="RING/U-box"/>
    <property type="match status" value="1"/>
</dbReference>
<evidence type="ECO:0000259" key="4">
    <source>
        <dbReference type="PROSITE" id="PS50164"/>
    </source>
</evidence>